<dbReference type="EMBL" id="AP021874">
    <property type="protein sequence ID" value="BBO66517.1"/>
    <property type="molecule type" value="Genomic_DNA"/>
</dbReference>
<dbReference type="Proteomes" id="UP000427906">
    <property type="component" value="Chromosome"/>
</dbReference>
<feature type="region of interest" description="Disordered" evidence="1">
    <location>
        <begin position="81"/>
        <end position="106"/>
    </location>
</feature>
<dbReference type="SMART" id="SM00530">
    <property type="entry name" value="HTH_XRE"/>
    <property type="match status" value="1"/>
</dbReference>
<evidence type="ECO:0000259" key="2">
    <source>
        <dbReference type="PROSITE" id="PS50943"/>
    </source>
</evidence>
<dbReference type="KEGG" id="dalk:DSCA_04470"/>
<dbReference type="Pfam" id="PF13560">
    <property type="entry name" value="HTH_31"/>
    <property type="match status" value="1"/>
</dbReference>
<dbReference type="InterPro" id="IPR001387">
    <property type="entry name" value="Cro/C1-type_HTH"/>
</dbReference>
<proteinExistence type="predicted"/>
<organism evidence="3 4">
    <name type="scientific">Desulfosarcina alkanivorans</name>
    <dbReference type="NCBI Taxonomy" id="571177"/>
    <lineage>
        <taxon>Bacteria</taxon>
        <taxon>Pseudomonadati</taxon>
        <taxon>Thermodesulfobacteriota</taxon>
        <taxon>Desulfobacteria</taxon>
        <taxon>Desulfobacterales</taxon>
        <taxon>Desulfosarcinaceae</taxon>
        <taxon>Desulfosarcina</taxon>
    </lineage>
</organism>
<dbReference type="AlphaFoldDB" id="A0A5K7YPH5"/>
<keyword evidence="4" id="KW-1185">Reference proteome</keyword>
<dbReference type="InterPro" id="IPR010982">
    <property type="entry name" value="Lambda_DNA-bd_dom_sf"/>
</dbReference>
<gene>
    <name evidence="3" type="ORF">DSCA_04470</name>
</gene>
<evidence type="ECO:0000313" key="3">
    <source>
        <dbReference type="EMBL" id="BBO66517.1"/>
    </source>
</evidence>
<dbReference type="PROSITE" id="PS50943">
    <property type="entry name" value="HTH_CROC1"/>
    <property type="match status" value="1"/>
</dbReference>
<feature type="compositionally biased region" description="Basic residues" evidence="1">
    <location>
        <begin position="89"/>
        <end position="99"/>
    </location>
</feature>
<protein>
    <submittedName>
        <fullName evidence="3">Transcriptional regulator</fullName>
    </submittedName>
</protein>
<evidence type="ECO:0000256" key="1">
    <source>
        <dbReference type="SAM" id="MobiDB-lite"/>
    </source>
</evidence>
<evidence type="ECO:0000313" key="4">
    <source>
        <dbReference type="Proteomes" id="UP000427906"/>
    </source>
</evidence>
<sequence length="106" mass="11678">MPLSLRQKLVEVGQQIKLARKRRGMTMKEMAGRMFVTRKTMGRLESGDPGVSLGVLAAALLALGLENDLDHLASPESDAVGNLIDRQGHEKKQRIRPGRGKVDLDF</sequence>
<dbReference type="Gene3D" id="1.10.260.40">
    <property type="entry name" value="lambda repressor-like DNA-binding domains"/>
    <property type="match status" value="1"/>
</dbReference>
<dbReference type="SUPFAM" id="SSF47413">
    <property type="entry name" value="lambda repressor-like DNA-binding domains"/>
    <property type="match status" value="1"/>
</dbReference>
<dbReference type="CDD" id="cd00093">
    <property type="entry name" value="HTH_XRE"/>
    <property type="match status" value="1"/>
</dbReference>
<name>A0A5K7YPH5_9BACT</name>
<accession>A0A5K7YPH5</accession>
<reference evidence="3 4" key="1">
    <citation type="submission" date="2019-11" db="EMBL/GenBank/DDBJ databases">
        <title>Comparative genomics of hydrocarbon-degrading Desulfosarcina strains.</title>
        <authorList>
            <person name="Watanabe M."/>
            <person name="Kojima H."/>
            <person name="Fukui M."/>
        </authorList>
    </citation>
    <scope>NUCLEOTIDE SEQUENCE [LARGE SCALE GENOMIC DNA]</scope>
    <source>
        <strain evidence="3 4">PL12</strain>
    </source>
</reference>
<dbReference type="GO" id="GO:0003677">
    <property type="term" value="F:DNA binding"/>
    <property type="evidence" value="ECO:0007669"/>
    <property type="project" value="InterPro"/>
</dbReference>
<feature type="domain" description="HTH cro/C1-type" evidence="2">
    <location>
        <begin position="16"/>
        <end position="72"/>
    </location>
</feature>